<evidence type="ECO:0000313" key="1">
    <source>
        <dbReference type="EMBL" id="ATW24951.1"/>
    </source>
</evidence>
<name>A0A3G1KR68_FORW1</name>
<dbReference type="KEGG" id="fwa:DCMF_09355"/>
<dbReference type="EMBL" id="CP017634">
    <property type="protein sequence ID" value="ATW24951.1"/>
    <property type="molecule type" value="Genomic_DNA"/>
</dbReference>
<proteinExistence type="predicted"/>
<organism evidence="1 2">
    <name type="scientific">Formimonas warabiya</name>
    <dbReference type="NCBI Taxonomy" id="1761012"/>
    <lineage>
        <taxon>Bacteria</taxon>
        <taxon>Bacillati</taxon>
        <taxon>Bacillota</taxon>
        <taxon>Clostridia</taxon>
        <taxon>Eubacteriales</taxon>
        <taxon>Peptococcaceae</taxon>
        <taxon>Candidatus Formimonas</taxon>
    </lineage>
</organism>
<sequence>MVTHQRITKNGFQSIGPAASRLAQPEGLYAHKLAAECGTENEITFKIEKTGKKRVPSYALFL</sequence>
<gene>
    <name evidence="1" type="ORF">DCMF_09355</name>
</gene>
<evidence type="ECO:0000313" key="2">
    <source>
        <dbReference type="Proteomes" id="UP000323521"/>
    </source>
</evidence>
<protein>
    <submittedName>
        <fullName evidence="1">Uncharacterized protein</fullName>
    </submittedName>
</protein>
<dbReference type="Gene3D" id="1.20.5.1300">
    <property type="match status" value="1"/>
</dbReference>
<dbReference type="AlphaFoldDB" id="A0A3G1KR68"/>
<reference evidence="1 2" key="1">
    <citation type="submission" date="2016-10" db="EMBL/GenBank/DDBJ databases">
        <title>Complete Genome Sequence of Peptococcaceae strain DCMF.</title>
        <authorList>
            <person name="Edwards R.J."/>
            <person name="Holland S.I."/>
            <person name="Deshpande N.P."/>
            <person name="Wong Y.K."/>
            <person name="Ertan H."/>
            <person name="Manefield M."/>
            <person name="Russell T.L."/>
            <person name="Lee M.J."/>
        </authorList>
    </citation>
    <scope>NUCLEOTIDE SEQUENCE [LARGE SCALE GENOMIC DNA]</scope>
    <source>
        <strain evidence="1 2">DCMF</strain>
    </source>
</reference>
<keyword evidence="2" id="KW-1185">Reference proteome</keyword>
<dbReference type="Proteomes" id="UP000323521">
    <property type="component" value="Chromosome"/>
</dbReference>
<accession>A0A3G1KR68</accession>